<dbReference type="Proteomes" id="UP000037939">
    <property type="component" value="Unassembled WGS sequence"/>
</dbReference>
<dbReference type="InterPro" id="IPR025115">
    <property type="entry name" value="DUF4034"/>
</dbReference>
<name>A0A0N0XGT9_9NEIS</name>
<sequence length="344" mass="39597">MTTTHSLARWLLSALILVVQPAYADALADQTDVHNRITALLDARSFAELDAQMDAARKSHSTAPDGTPLLQLYYSAFTVNCGCTEHSIAEPDALQWVRWRQALEQWRRLAPQSINAQILYATYHISYGEYARGTDYAKDVRPDQWKMMQTYLDRAATLLQSMSGPAREDRGWYAAKLRLLRLQGIDNRHEYVLLWQEATQKYPDYLPLYTLAAGYFEPRWMGSEQEEKALIEHAVALTQSFWGESLYARLYARDMRYDQTLDPAVDWPRMRKGFERVVHDFPAAVNYSQYARFACQYGDLKALRSAVKHIDSAQPLIHTWGYSRDLFNRCMAYAKSGTANKKPV</sequence>
<gene>
    <name evidence="3" type="ORF">WG78_18275</name>
</gene>
<evidence type="ECO:0000313" key="4">
    <source>
        <dbReference type="Proteomes" id="UP000037939"/>
    </source>
</evidence>
<accession>A0A0N0XGT9</accession>
<evidence type="ECO:0000259" key="2">
    <source>
        <dbReference type="Pfam" id="PF13226"/>
    </source>
</evidence>
<feature type="domain" description="DUF4034" evidence="2">
    <location>
        <begin position="37"/>
        <end position="177"/>
    </location>
</feature>
<proteinExistence type="predicted"/>
<keyword evidence="4" id="KW-1185">Reference proteome</keyword>
<dbReference type="STRING" id="857265.WG78_18275"/>
<dbReference type="EMBL" id="LAQT01000031">
    <property type="protein sequence ID" value="KPC50178.1"/>
    <property type="molecule type" value="Genomic_DNA"/>
</dbReference>
<evidence type="ECO:0000256" key="1">
    <source>
        <dbReference type="SAM" id="SignalP"/>
    </source>
</evidence>
<dbReference type="AlphaFoldDB" id="A0A0N0XGT9"/>
<keyword evidence="1" id="KW-0732">Signal</keyword>
<organism evidence="3 4">
    <name type="scientific">Amantichitinum ursilacus</name>
    <dbReference type="NCBI Taxonomy" id="857265"/>
    <lineage>
        <taxon>Bacteria</taxon>
        <taxon>Pseudomonadati</taxon>
        <taxon>Pseudomonadota</taxon>
        <taxon>Betaproteobacteria</taxon>
        <taxon>Neisseriales</taxon>
        <taxon>Chitinibacteraceae</taxon>
        <taxon>Amantichitinum</taxon>
    </lineage>
</organism>
<protein>
    <recommendedName>
        <fullName evidence="2">DUF4034 domain-containing protein</fullName>
    </recommendedName>
</protein>
<feature type="signal peptide" evidence="1">
    <location>
        <begin position="1"/>
        <end position="24"/>
    </location>
</feature>
<reference evidence="3 4" key="1">
    <citation type="submission" date="2015-07" db="EMBL/GenBank/DDBJ databases">
        <title>Draft genome sequence of the Amantichitinum ursilacus IGB-41, a new chitin-degrading bacterium.</title>
        <authorList>
            <person name="Kirstahler P."/>
            <person name="Guenther M."/>
            <person name="Grumaz C."/>
            <person name="Rupp S."/>
            <person name="Zibek S."/>
            <person name="Sohn K."/>
        </authorList>
    </citation>
    <scope>NUCLEOTIDE SEQUENCE [LARGE SCALE GENOMIC DNA]</scope>
    <source>
        <strain evidence="3 4">IGB-41</strain>
    </source>
</reference>
<dbReference type="Pfam" id="PF13226">
    <property type="entry name" value="DUF4034"/>
    <property type="match status" value="1"/>
</dbReference>
<comment type="caution">
    <text evidence="3">The sequence shown here is derived from an EMBL/GenBank/DDBJ whole genome shotgun (WGS) entry which is preliminary data.</text>
</comment>
<feature type="chain" id="PRO_5005863139" description="DUF4034 domain-containing protein" evidence="1">
    <location>
        <begin position="25"/>
        <end position="344"/>
    </location>
</feature>
<dbReference type="RefSeq" id="WP_161805148.1">
    <property type="nucleotide sequence ID" value="NZ_LAQT01000031.1"/>
</dbReference>
<evidence type="ECO:0000313" key="3">
    <source>
        <dbReference type="EMBL" id="KPC50178.1"/>
    </source>
</evidence>